<dbReference type="OrthoDB" id="5961at2759"/>
<feature type="region of interest" description="Disordered" evidence="1">
    <location>
        <begin position="449"/>
        <end position="499"/>
    </location>
</feature>
<dbReference type="GO" id="GO:0031965">
    <property type="term" value="C:nuclear membrane"/>
    <property type="evidence" value="ECO:0007669"/>
    <property type="project" value="InterPro"/>
</dbReference>
<feature type="compositionally biased region" description="Polar residues" evidence="1">
    <location>
        <begin position="25"/>
        <end position="48"/>
    </location>
</feature>
<keyword evidence="2" id="KW-1133">Transmembrane helix</keyword>
<dbReference type="Proteomes" id="UP000758603">
    <property type="component" value="Unassembled WGS sequence"/>
</dbReference>
<organism evidence="4 5">
    <name type="scientific">Truncatella angustata</name>
    <dbReference type="NCBI Taxonomy" id="152316"/>
    <lineage>
        <taxon>Eukaryota</taxon>
        <taxon>Fungi</taxon>
        <taxon>Dikarya</taxon>
        <taxon>Ascomycota</taxon>
        <taxon>Pezizomycotina</taxon>
        <taxon>Sordariomycetes</taxon>
        <taxon>Xylariomycetidae</taxon>
        <taxon>Amphisphaeriales</taxon>
        <taxon>Sporocadaceae</taxon>
        <taxon>Truncatella</taxon>
    </lineage>
</organism>
<evidence type="ECO:0000256" key="1">
    <source>
        <dbReference type="SAM" id="MobiDB-lite"/>
    </source>
</evidence>
<dbReference type="EMBL" id="JAGPXC010000002">
    <property type="protein sequence ID" value="KAH6657406.1"/>
    <property type="molecule type" value="Genomic_DNA"/>
</dbReference>
<name>A0A9P8USJ3_9PEZI</name>
<dbReference type="GeneID" id="70135694"/>
<sequence length="499" mass="55552">MERRTFESPMDWEYQSTGPLDPTSPFVQSAQRAQNNNAFGLPRTNTFGQPGRFSSLGAGAGAGPSTSTTTSTQNSPHKPLAPTPGRASSAFSSSHSIFHRTNTAPPFRNPAFTTPRKPFVDMDALSEASAAEDSPAQTDMDSCPDTPETDGRDNMRSFSQMTLTPARSKALSSAMYKRSPGKGEIPRGSTAFGTRDKVRKRKRRHDDKDISGFRLPYKQSDEWDDTEANDSDDSVYQPNDHHGPKKSARRKGWFGGFLSVIQKHPDAPIVLGSWVTLLFNLAVVGLALWLLWVVVASFRDDFWAAKQELRAVVVEEMAKCARDYADNRCSPREQRLPAMNVMCDEWEACMSQNPDKLMRVRLGARNIVEILNEIIETMHWKTLAAFIALFAIFCFSGISLVKSSQAPSSFAFVPHPPQSSQSAFQPHPQIMYSHVPQTPRSRYLEHIQNDETPDTDASPDVQKALPPPSYYHTPSGRRSPSKGDRARSPTKSRSPSKRW</sequence>
<keyword evidence="2" id="KW-0472">Membrane</keyword>
<feature type="region of interest" description="Disordered" evidence="1">
    <location>
        <begin position="1"/>
        <end position="248"/>
    </location>
</feature>
<feature type="transmembrane region" description="Helical" evidence="2">
    <location>
        <begin position="383"/>
        <end position="401"/>
    </location>
</feature>
<evidence type="ECO:0000313" key="4">
    <source>
        <dbReference type="EMBL" id="KAH6657406.1"/>
    </source>
</evidence>
<proteinExistence type="predicted"/>
<evidence type="ECO:0000259" key="3">
    <source>
        <dbReference type="SMART" id="SM01042"/>
    </source>
</evidence>
<feature type="domain" description="Brl1/Brr6" evidence="3">
    <location>
        <begin position="271"/>
        <end position="398"/>
    </location>
</feature>
<dbReference type="SMART" id="SM01042">
    <property type="entry name" value="Brr6_like_C_C"/>
    <property type="match status" value="1"/>
</dbReference>
<dbReference type="RefSeq" id="XP_045961640.1">
    <property type="nucleotide sequence ID" value="XM_046106803.1"/>
</dbReference>
<accession>A0A9P8USJ3</accession>
<feature type="compositionally biased region" description="Basic residues" evidence="1">
    <location>
        <begin position="488"/>
        <end position="499"/>
    </location>
</feature>
<feature type="compositionally biased region" description="Low complexity" evidence="1">
    <location>
        <begin position="121"/>
        <end position="136"/>
    </location>
</feature>
<keyword evidence="5" id="KW-1185">Reference proteome</keyword>
<reference evidence="4" key="1">
    <citation type="journal article" date="2021" name="Nat. Commun.">
        <title>Genetic determinants of endophytism in the Arabidopsis root mycobiome.</title>
        <authorList>
            <person name="Mesny F."/>
            <person name="Miyauchi S."/>
            <person name="Thiergart T."/>
            <person name="Pickel B."/>
            <person name="Atanasova L."/>
            <person name="Karlsson M."/>
            <person name="Huettel B."/>
            <person name="Barry K.W."/>
            <person name="Haridas S."/>
            <person name="Chen C."/>
            <person name="Bauer D."/>
            <person name="Andreopoulos W."/>
            <person name="Pangilinan J."/>
            <person name="LaButti K."/>
            <person name="Riley R."/>
            <person name="Lipzen A."/>
            <person name="Clum A."/>
            <person name="Drula E."/>
            <person name="Henrissat B."/>
            <person name="Kohler A."/>
            <person name="Grigoriev I.V."/>
            <person name="Martin F.M."/>
            <person name="Hacquard S."/>
        </authorList>
    </citation>
    <scope>NUCLEOTIDE SEQUENCE</scope>
    <source>
        <strain evidence="4">MPI-SDFR-AT-0073</strain>
    </source>
</reference>
<evidence type="ECO:0000313" key="5">
    <source>
        <dbReference type="Proteomes" id="UP000758603"/>
    </source>
</evidence>
<feature type="compositionally biased region" description="Low complexity" evidence="1">
    <location>
        <begin position="86"/>
        <end position="100"/>
    </location>
</feature>
<dbReference type="PANTHER" id="PTHR28136:SF1">
    <property type="entry name" value="NUCLEUS EXPORT PROTEIN BRL1"/>
    <property type="match status" value="1"/>
</dbReference>
<comment type="caution">
    <text evidence="4">The sequence shown here is derived from an EMBL/GenBank/DDBJ whole genome shotgun (WGS) entry which is preliminary data.</text>
</comment>
<dbReference type="Pfam" id="PF10104">
    <property type="entry name" value="Brr6_like_C_C"/>
    <property type="match status" value="1"/>
</dbReference>
<feature type="transmembrane region" description="Helical" evidence="2">
    <location>
        <begin position="269"/>
        <end position="292"/>
    </location>
</feature>
<feature type="compositionally biased region" description="Acidic residues" evidence="1">
    <location>
        <begin position="222"/>
        <end position="233"/>
    </location>
</feature>
<dbReference type="InterPro" id="IPR040202">
    <property type="entry name" value="Brl1/Brr6"/>
</dbReference>
<dbReference type="PANTHER" id="PTHR28136">
    <property type="entry name" value="NUCLEUS EXPORT PROTEIN BRR6"/>
    <property type="match status" value="1"/>
</dbReference>
<dbReference type="AlphaFoldDB" id="A0A9P8USJ3"/>
<feature type="compositionally biased region" description="Polar residues" evidence="1">
    <location>
        <begin position="156"/>
        <end position="165"/>
    </location>
</feature>
<gene>
    <name evidence="4" type="ORF">BKA67DRAFT_655679</name>
</gene>
<dbReference type="GO" id="GO:0006998">
    <property type="term" value="P:nuclear envelope organization"/>
    <property type="evidence" value="ECO:0007669"/>
    <property type="project" value="InterPro"/>
</dbReference>
<dbReference type="InterPro" id="IPR018767">
    <property type="entry name" value="Brl1/Brr6_dom"/>
</dbReference>
<feature type="compositionally biased region" description="Low complexity" evidence="1">
    <location>
        <begin position="63"/>
        <end position="72"/>
    </location>
</feature>
<dbReference type="GO" id="GO:0055088">
    <property type="term" value="P:lipid homeostasis"/>
    <property type="evidence" value="ECO:0007669"/>
    <property type="project" value="InterPro"/>
</dbReference>
<keyword evidence="2" id="KW-0812">Transmembrane</keyword>
<evidence type="ECO:0000256" key="2">
    <source>
        <dbReference type="SAM" id="Phobius"/>
    </source>
</evidence>
<protein>
    <submittedName>
        <fullName evidence="4">Di-sulfide bridge nucleocytoplasmic transport domain-containing protein</fullName>
    </submittedName>
</protein>